<keyword evidence="5" id="KW-0131">Cell cycle</keyword>
<dbReference type="GO" id="GO:0051301">
    <property type="term" value="P:cell division"/>
    <property type="evidence" value="ECO:0007669"/>
    <property type="project" value="UniProtKB-KW"/>
</dbReference>
<dbReference type="EMBL" id="AHAT01034359">
    <property type="status" value="NOT_ANNOTATED_CDS"/>
    <property type="molecule type" value="Genomic_DNA"/>
</dbReference>
<dbReference type="GO" id="GO:0005829">
    <property type="term" value="C:cytosol"/>
    <property type="evidence" value="ECO:0000318"/>
    <property type="project" value="GO_Central"/>
</dbReference>
<dbReference type="InterPro" id="IPR051374">
    <property type="entry name" value="Ataxin-10/CTR86_families"/>
</dbReference>
<accession>W5NK81</accession>
<dbReference type="Pfam" id="PF09759">
    <property type="entry name" value="Atx10homo_assoc"/>
    <property type="match status" value="1"/>
</dbReference>
<dbReference type="EMBL" id="AHAT01034357">
    <property type="status" value="NOT_ANNOTATED_CDS"/>
    <property type="molecule type" value="Genomic_DNA"/>
</dbReference>
<dbReference type="EMBL" id="AHAT01034363">
    <property type="status" value="NOT_ANNOTATED_CDS"/>
    <property type="molecule type" value="Genomic_DNA"/>
</dbReference>
<dbReference type="PANTHER" id="PTHR13255">
    <property type="entry name" value="ATAXIN-10"/>
    <property type="match status" value="1"/>
</dbReference>
<evidence type="ECO:0000256" key="4">
    <source>
        <dbReference type="ARBA" id="ARBA00022618"/>
    </source>
</evidence>
<dbReference type="GeneTree" id="ENSGT00390000010377"/>
<comment type="subcellular location">
    <subcellularLocation>
        <location evidence="1">Midbody</location>
    </subcellularLocation>
</comment>
<dbReference type="InterPro" id="IPR019156">
    <property type="entry name" value="Ataxin-10_domain"/>
</dbReference>
<dbReference type="OrthoDB" id="379794at2759"/>
<evidence type="ECO:0000259" key="7">
    <source>
        <dbReference type="Pfam" id="PF09759"/>
    </source>
</evidence>
<evidence type="ECO:0000256" key="6">
    <source>
        <dbReference type="ARBA" id="ARBA00045173"/>
    </source>
</evidence>
<dbReference type="GO" id="GO:0031175">
    <property type="term" value="P:neuron projection development"/>
    <property type="evidence" value="ECO:0000318"/>
    <property type="project" value="GO_Central"/>
</dbReference>
<dbReference type="InParanoid" id="W5NK81"/>
<dbReference type="EMBL" id="AHAT01034360">
    <property type="status" value="NOT_ANNOTATED_CDS"/>
    <property type="molecule type" value="Genomic_DNA"/>
</dbReference>
<reference evidence="8" key="2">
    <citation type="submission" date="2025-08" db="UniProtKB">
        <authorList>
            <consortium name="Ensembl"/>
        </authorList>
    </citation>
    <scope>IDENTIFICATION</scope>
</reference>
<evidence type="ECO:0000313" key="8">
    <source>
        <dbReference type="Ensembl" id="ENSLOCP00000021040.1"/>
    </source>
</evidence>
<dbReference type="HOGENOM" id="CLU_046084_1_0_1"/>
<dbReference type="GO" id="GO:0030496">
    <property type="term" value="C:midbody"/>
    <property type="evidence" value="ECO:0007669"/>
    <property type="project" value="UniProtKB-SubCell"/>
</dbReference>
<dbReference type="KEGG" id="loc:102691018"/>
<dbReference type="EMBL" id="AHAT01034361">
    <property type="status" value="NOT_ANNOTATED_CDS"/>
    <property type="molecule type" value="Genomic_DNA"/>
</dbReference>
<dbReference type="Gene3D" id="1.25.10.10">
    <property type="entry name" value="Leucine-rich Repeat Variant"/>
    <property type="match status" value="2"/>
</dbReference>
<comment type="similarity">
    <text evidence="2">Belongs to the ataxin-10 family.</text>
</comment>
<reference evidence="8" key="3">
    <citation type="submission" date="2025-09" db="UniProtKB">
        <authorList>
            <consortium name="Ensembl"/>
        </authorList>
    </citation>
    <scope>IDENTIFICATION</scope>
</reference>
<sequence>MAAPSAIMLDLDVSLSKLIEECSSRGHLEILQNLTKAFREQEFRAGVEKSVFQSLQQILSKLSKEIHAFHDKKKTEALSLCLQMTAECFRIQRNSCVQCARNQCLMRDLGFVGVSEQILMLLPRLQLVSSDCVLEVLRCGIQFLGNFAVGNQVCKDDVWKHSFPHLFLTFLDHSDEKTVTYCSMVLHTCLDAEKVTDLVLGEEHQDVAMKVISLCRKQPELDWPVLIVTQHFLKSSELIEKMFARLNNQERITLLELVMTQLGEEEEAIEESGISGRLAKFFASCFEDQCKAVLTLASDPSPTDEEALFVMGLLDVLCEMTSDRKKFMFLQNYSELLKTTVELLKEVHFVGKASRNVFTATHDFSELGASGNPAMGFKAHLIRLIGNLCHHNRNNQDKVRELDGFALLLDNCNIDGNNPFISQWAIFAVRNMLDQNEQNQEVLRALEGHGMADDSALREMGFRLEDRDGSLLLRPVTKDT</sequence>
<proteinExistence type="inferred from homology"/>
<keyword evidence="9" id="KW-1185">Reference proteome</keyword>
<dbReference type="EMBL" id="AHAT01034358">
    <property type="status" value="NOT_ANNOTATED_CDS"/>
    <property type="molecule type" value="Genomic_DNA"/>
</dbReference>
<dbReference type="Ensembl" id="ENSLOCT00000021076.1">
    <property type="protein sequence ID" value="ENSLOCP00000021040.1"/>
    <property type="gene ID" value="ENSLOCG00000017022.1"/>
</dbReference>
<dbReference type="InterPro" id="IPR016024">
    <property type="entry name" value="ARM-type_fold"/>
</dbReference>
<reference evidence="9" key="1">
    <citation type="submission" date="2011-12" db="EMBL/GenBank/DDBJ databases">
        <title>The Draft Genome of Lepisosteus oculatus.</title>
        <authorList>
            <consortium name="The Broad Institute Genome Assembly &amp; Analysis Group"/>
            <consortium name="Computational R&amp;D Group"/>
            <consortium name="and Sequencing Platform"/>
            <person name="Di Palma F."/>
            <person name="Alfoldi J."/>
            <person name="Johnson J."/>
            <person name="Berlin A."/>
            <person name="Gnerre S."/>
            <person name="Jaffe D."/>
            <person name="MacCallum I."/>
            <person name="Young S."/>
            <person name="Walker B.J."/>
            <person name="Lander E.S."/>
            <person name="Lindblad-Toh K."/>
        </authorList>
    </citation>
    <scope>NUCLEOTIDE SEQUENCE [LARGE SCALE GENOMIC DNA]</scope>
</reference>
<dbReference type="Proteomes" id="UP000018468">
    <property type="component" value="Linkage group LG8"/>
</dbReference>
<keyword evidence="4" id="KW-0132">Cell division</keyword>
<dbReference type="SUPFAM" id="SSF48371">
    <property type="entry name" value="ARM repeat"/>
    <property type="match status" value="1"/>
</dbReference>
<dbReference type="InterPro" id="IPR011989">
    <property type="entry name" value="ARM-like"/>
</dbReference>
<evidence type="ECO:0000256" key="5">
    <source>
        <dbReference type="ARBA" id="ARBA00023306"/>
    </source>
</evidence>
<evidence type="ECO:0000313" key="9">
    <source>
        <dbReference type="Proteomes" id="UP000018468"/>
    </source>
</evidence>
<protein>
    <recommendedName>
        <fullName evidence="3">Ataxin-10</fullName>
    </recommendedName>
</protein>
<dbReference type="eggNOG" id="KOG2676">
    <property type="taxonomic scope" value="Eukaryota"/>
</dbReference>
<dbReference type="OMA" id="CAWESPP"/>
<dbReference type="Bgee" id="ENSLOCG00000017022">
    <property type="expression patterns" value="Expressed in ovary and 13 other cell types or tissues"/>
</dbReference>
<name>W5NK81_LEPOC</name>
<dbReference type="STRING" id="7918.ENSLOCP00000021040"/>
<feature type="domain" description="Ataxin-10" evidence="7">
    <location>
        <begin position="377"/>
        <end position="471"/>
    </location>
</feature>
<dbReference type="EMBL" id="AHAT01034362">
    <property type="status" value="NOT_ANNOTATED_CDS"/>
    <property type="molecule type" value="Genomic_DNA"/>
</dbReference>
<dbReference type="PANTHER" id="PTHR13255:SF0">
    <property type="entry name" value="ATAXIN-10"/>
    <property type="match status" value="1"/>
</dbReference>
<organism evidence="8 9">
    <name type="scientific">Lepisosteus oculatus</name>
    <name type="common">Spotted gar</name>
    <dbReference type="NCBI Taxonomy" id="7918"/>
    <lineage>
        <taxon>Eukaryota</taxon>
        <taxon>Metazoa</taxon>
        <taxon>Chordata</taxon>
        <taxon>Craniata</taxon>
        <taxon>Vertebrata</taxon>
        <taxon>Euteleostomi</taxon>
        <taxon>Actinopterygii</taxon>
        <taxon>Neopterygii</taxon>
        <taxon>Holostei</taxon>
        <taxon>Semionotiformes</taxon>
        <taxon>Lepisosteidae</taxon>
        <taxon>Lepisosteus</taxon>
    </lineage>
</organism>
<dbReference type="GeneID" id="102691018"/>
<comment type="function">
    <text evidence="6">May play a role in the regulation of cytokinesis. May play a role in signaling by stimulating protein glycosylation. Induces neuritogenesis by activating the Ras-MAP kinase pathway and is necessary for the survival of cerebellar neurons. Does not appear to play a major role in ciliogenesis.</text>
</comment>
<dbReference type="CTD" id="25814"/>
<evidence type="ECO:0000256" key="3">
    <source>
        <dbReference type="ARBA" id="ARBA00018804"/>
    </source>
</evidence>
<dbReference type="AlphaFoldDB" id="W5NK81"/>
<evidence type="ECO:0000256" key="2">
    <source>
        <dbReference type="ARBA" id="ARBA00008384"/>
    </source>
</evidence>
<evidence type="ECO:0000256" key="1">
    <source>
        <dbReference type="ARBA" id="ARBA00004214"/>
    </source>
</evidence>